<dbReference type="GO" id="GO:0019634">
    <property type="term" value="P:organic phosphonate metabolic process"/>
    <property type="evidence" value="ECO:0007669"/>
    <property type="project" value="InterPro"/>
</dbReference>
<dbReference type="GO" id="GO:0016829">
    <property type="term" value="F:lyase activity"/>
    <property type="evidence" value="ECO:0007669"/>
    <property type="project" value="UniProtKB-KW"/>
</dbReference>
<dbReference type="SUPFAM" id="SSF159709">
    <property type="entry name" value="PhnH-like"/>
    <property type="match status" value="1"/>
</dbReference>
<organism evidence="1 2">
    <name type="scientific">Pseudomonas aeruginosa</name>
    <dbReference type="NCBI Taxonomy" id="287"/>
    <lineage>
        <taxon>Bacteria</taxon>
        <taxon>Pseudomonadati</taxon>
        <taxon>Pseudomonadota</taxon>
        <taxon>Gammaproteobacteria</taxon>
        <taxon>Pseudomonadales</taxon>
        <taxon>Pseudomonadaceae</taxon>
        <taxon>Pseudomonas</taxon>
    </lineage>
</organism>
<reference evidence="1 2" key="1">
    <citation type="submission" date="2019-11" db="EMBL/GenBank/DDBJ databases">
        <title>Genomes of ocular Pseudomonas aeruginosa isolates.</title>
        <authorList>
            <person name="Khan M."/>
            <person name="Rice S.A."/>
            <person name="Willcox M.D.P."/>
            <person name="Stapleton F."/>
        </authorList>
    </citation>
    <scope>NUCLEOTIDE SEQUENCE [LARGE SCALE GENOMIC DNA]</scope>
    <source>
        <strain evidence="1 2">PA221</strain>
    </source>
</reference>
<dbReference type="Gene3D" id="3.40.50.11310">
    <property type="entry name" value="Bacterial phosphonate metabolism protein PhnH"/>
    <property type="match status" value="1"/>
</dbReference>
<dbReference type="NCBIfam" id="TIGR03292">
    <property type="entry name" value="PhnH_redo"/>
    <property type="match status" value="1"/>
</dbReference>
<dbReference type="InterPro" id="IPR008772">
    <property type="entry name" value="Phosphonate_metab_PhnH"/>
</dbReference>
<proteinExistence type="predicted"/>
<evidence type="ECO:0000313" key="2">
    <source>
        <dbReference type="Proteomes" id="UP000433532"/>
    </source>
</evidence>
<dbReference type="RefSeq" id="WP_003138236.1">
    <property type="nucleotide sequence ID" value="NZ_AP014651.1"/>
</dbReference>
<dbReference type="InterPro" id="IPR038058">
    <property type="entry name" value="PhnH-like_sp"/>
</dbReference>
<comment type="caution">
    <text evidence="1">The sequence shown here is derived from an EMBL/GenBank/DDBJ whole genome shotgun (WGS) entry which is preliminary data.</text>
</comment>
<dbReference type="Pfam" id="PF05845">
    <property type="entry name" value="PhnH"/>
    <property type="match status" value="1"/>
</dbReference>
<name>A0A0C6EUD0_PSEAI</name>
<dbReference type="AlphaFoldDB" id="A0A0C6EUD0"/>
<dbReference type="Proteomes" id="UP000433532">
    <property type="component" value="Unassembled WGS sequence"/>
</dbReference>
<gene>
    <name evidence="1" type="primary">phnH</name>
    <name evidence="1" type="ORF">GNQ48_13250</name>
</gene>
<accession>A0A0C6EUD0</accession>
<dbReference type="PIRSF" id="PIRSF020680">
    <property type="entry name" value="PhnH"/>
    <property type="match status" value="1"/>
</dbReference>
<sequence length="209" mass="22218">MTSASLPSPADTAALLQPAFQDPVLDAQRSFRAALKALAEPGLVRNLDRAPALAALQPASYALCLSFLDSDTPLWLAPGLDSPTLRANLAFHCGCPIVAEREQALFALLDEGELDDLSGFDSGSDRYPDQSCTLLIQLAGLDGGDSLEWRGPGIAEVRQVALPVSAGFWAQRAARTEFPRGLDAFFAAGERILGLPRSTRVSEPVEEVA</sequence>
<protein>
    <submittedName>
        <fullName evidence="1">Phosphonate C-P lyase system protein PhnH</fullName>
    </submittedName>
</protein>
<evidence type="ECO:0000313" key="1">
    <source>
        <dbReference type="EMBL" id="MUI35978.1"/>
    </source>
</evidence>
<dbReference type="EMBL" id="WOAD01000009">
    <property type="protein sequence ID" value="MUI35978.1"/>
    <property type="molecule type" value="Genomic_DNA"/>
</dbReference>
<keyword evidence="1" id="KW-0456">Lyase</keyword>